<dbReference type="Proteomes" id="UP000054558">
    <property type="component" value="Unassembled WGS sequence"/>
</dbReference>
<accession>A0A1Y1IWD9</accession>
<evidence type="ECO:0000313" key="2">
    <source>
        <dbReference type="Proteomes" id="UP000054558"/>
    </source>
</evidence>
<organism evidence="1 2">
    <name type="scientific">Klebsormidium nitens</name>
    <name type="common">Green alga</name>
    <name type="synonym">Ulothrix nitens</name>
    <dbReference type="NCBI Taxonomy" id="105231"/>
    <lineage>
        <taxon>Eukaryota</taxon>
        <taxon>Viridiplantae</taxon>
        <taxon>Streptophyta</taxon>
        <taxon>Klebsormidiophyceae</taxon>
        <taxon>Klebsormidiales</taxon>
        <taxon>Klebsormidiaceae</taxon>
        <taxon>Klebsormidium</taxon>
    </lineage>
</organism>
<gene>
    <name evidence="1" type="ORF">KFL_012680020</name>
</gene>
<keyword evidence="2" id="KW-1185">Reference proteome</keyword>
<dbReference type="AlphaFoldDB" id="A0A1Y1IWD9"/>
<proteinExistence type="predicted"/>
<reference evidence="1 2" key="1">
    <citation type="journal article" date="2014" name="Nat. Commun.">
        <title>Klebsormidium flaccidum genome reveals primary factors for plant terrestrial adaptation.</title>
        <authorList>
            <person name="Hori K."/>
            <person name="Maruyama F."/>
            <person name="Fujisawa T."/>
            <person name="Togashi T."/>
            <person name="Yamamoto N."/>
            <person name="Seo M."/>
            <person name="Sato S."/>
            <person name="Yamada T."/>
            <person name="Mori H."/>
            <person name="Tajima N."/>
            <person name="Moriyama T."/>
            <person name="Ikeuchi M."/>
            <person name="Watanabe M."/>
            <person name="Wada H."/>
            <person name="Kobayashi K."/>
            <person name="Saito M."/>
            <person name="Masuda T."/>
            <person name="Sasaki-Sekimoto Y."/>
            <person name="Mashiguchi K."/>
            <person name="Awai K."/>
            <person name="Shimojima M."/>
            <person name="Masuda S."/>
            <person name="Iwai M."/>
            <person name="Nobusawa T."/>
            <person name="Narise T."/>
            <person name="Kondo S."/>
            <person name="Saito H."/>
            <person name="Sato R."/>
            <person name="Murakawa M."/>
            <person name="Ihara Y."/>
            <person name="Oshima-Yamada Y."/>
            <person name="Ohtaka K."/>
            <person name="Satoh M."/>
            <person name="Sonobe K."/>
            <person name="Ishii M."/>
            <person name="Ohtani R."/>
            <person name="Kanamori-Sato M."/>
            <person name="Honoki R."/>
            <person name="Miyazaki D."/>
            <person name="Mochizuki H."/>
            <person name="Umetsu J."/>
            <person name="Higashi K."/>
            <person name="Shibata D."/>
            <person name="Kamiya Y."/>
            <person name="Sato N."/>
            <person name="Nakamura Y."/>
            <person name="Tabata S."/>
            <person name="Ida S."/>
            <person name="Kurokawa K."/>
            <person name="Ohta H."/>
        </authorList>
    </citation>
    <scope>NUCLEOTIDE SEQUENCE [LARGE SCALE GENOMIC DNA]</scope>
    <source>
        <strain evidence="1 2">NIES-2285</strain>
    </source>
</reference>
<evidence type="ECO:0000313" key="1">
    <source>
        <dbReference type="EMBL" id="GAQ93047.1"/>
    </source>
</evidence>
<evidence type="ECO:0008006" key="3">
    <source>
        <dbReference type="Google" id="ProtNLM"/>
    </source>
</evidence>
<sequence>MTVETRSQLAARYRAVVEAVPVRGEGAGFEGEELAAEEREEVGAQADQGGWWEDLEAVEMASGAGAEGRQRFSGKKGDGLTIKQFELMVKGSLGDKFKKLQKDVGNSVEGPEFNGKYCIYLGEFLDNPAKLAHEREYEAHCRESDPVAALLSSLKRHFEDHKEGRAQEWVQFRREPGEELPSLLFRLQGLALDLEKPEGDQELVTKFVTSLDRRLAEQTSSQALAATKQAGGAYTLEEVYEAALRVSAINARLKIARELAPKPADAGRLRWSSKPAGAHAATVPEPVHLVAAAPVAPPGGSGACHNCGYCFTA</sequence>
<protein>
    <recommendedName>
        <fullName evidence="3">Retrotransposon gag domain-containing protein</fullName>
    </recommendedName>
</protein>
<name>A0A1Y1IWD9_KLENI</name>
<dbReference type="EMBL" id="DF238217">
    <property type="protein sequence ID" value="GAQ93047.1"/>
    <property type="molecule type" value="Genomic_DNA"/>
</dbReference>